<dbReference type="EMBL" id="LDAU01000110">
    <property type="protein sequence ID" value="KRX04799.1"/>
    <property type="molecule type" value="Genomic_DNA"/>
</dbReference>
<feature type="compositionally biased region" description="Basic and acidic residues" evidence="1">
    <location>
        <begin position="535"/>
        <end position="547"/>
    </location>
</feature>
<dbReference type="InParanoid" id="A0A0V0QR89"/>
<sequence length="687" mass="81144">MLCPEFLIPNFTKNNQNDINENNENQLQEKTQDKHKKSDFQLMQIKQELKELRKSEKKAQREIIKQQKEKKKLGKKNSWEDLSSSSSDSDLEKALKIRKQNTIKNFMLQKQQKLKSQNQSQIIGEEDQEELNDQNAINKQIQNQNQLQISGQNSPNQLHEQNNDEKILKLNKILQNKQFQLEQEENQKNLSQNYNQNNDEKLINEISGKKKVEFEVLNKVLNIIKYFIEDNQDKKNKSQNRQFENQLWKNLGKGTIANYFSLEQRQYMNENSDQLTKKKIQDRNPGFIIIKECIEGSYFGEGPILENSKPQFQVVAKKDTIMCYFDKGAFYKYINLFLNQISKNLTEEEKKEFENQKLDQIYNLKKKVKKLENIKETSLYNKNINKKNQYILENQVQICVLGPKSLVGEEEIIGNLSKRKYNAIVIENDTILLAINKTRFLSSFQMKMNDMELLKQRVQGDEQWRENRIKSVKKIQQQDYQKFENIIKPKLELTAKSLENDTDLTDLLQNNFLVIKNKLNFHKSLGSSYMQIRNDKQQNQEKEKPEQNKNNINSKNNQEFSQNISQQNKNEILQDYENFVKFIDDTTVKKKKRVSQEKKFLKKIKKMKKSTTQGQITLFPKEAYEALLEQDGKNIKLNYFFSKTQTRIQSPNSISNLESTFLSKKQSANKGNMDLSSSNVYLKKQLE</sequence>
<keyword evidence="4" id="KW-1185">Reference proteome</keyword>
<feature type="compositionally biased region" description="Low complexity" evidence="1">
    <location>
        <begin position="548"/>
        <end position="557"/>
    </location>
</feature>
<dbReference type="Gene3D" id="2.60.120.10">
    <property type="entry name" value="Jelly Rolls"/>
    <property type="match status" value="1"/>
</dbReference>
<evidence type="ECO:0000313" key="3">
    <source>
        <dbReference type="EMBL" id="KRX04799.1"/>
    </source>
</evidence>
<dbReference type="Proteomes" id="UP000054937">
    <property type="component" value="Unassembled WGS sequence"/>
</dbReference>
<feature type="region of interest" description="Disordered" evidence="1">
    <location>
        <begin position="535"/>
        <end position="557"/>
    </location>
</feature>
<dbReference type="InterPro" id="IPR014710">
    <property type="entry name" value="RmlC-like_jellyroll"/>
</dbReference>
<dbReference type="InterPro" id="IPR000595">
    <property type="entry name" value="cNMP-bd_dom"/>
</dbReference>
<dbReference type="AlphaFoldDB" id="A0A0V0QR89"/>
<evidence type="ECO:0000259" key="2">
    <source>
        <dbReference type="PROSITE" id="PS50042"/>
    </source>
</evidence>
<protein>
    <submittedName>
        <fullName evidence="3">Cyclic nucleotide-binding protein</fullName>
    </submittedName>
</protein>
<name>A0A0V0QR89_PSEPJ</name>
<dbReference type="SUPFAM" id="SSF51206">
    <property type="entry name" value="cAMP-binding domain-like"/>
    <property type="match status" value="2"/>
</dbReference>
<proteinExistence type="predicted"/>
<dbReference type="InterPro" id="IPR018490">
    <property type="entry name" value="cNMP-bd_dom_sf"/>
</dbReference>
<gene>
    <name evidence="3" type="ORF">PPERSA_06433</name>
</gene>
<reference evidence="3 4" key="1">
    <citation type="journal article" date="2015" name="Sci. Rep.">
        <title>Genome of the facultative scuticociliatosis pathogen Pseudocohnilembus persalinus provides insight into its virulence through horizontal gene transfer.</title>
        <authorList>
            <person name="Xiong J."/>
            <person name="Wang G."/>
            <person name="Cheng J."/>
            <person name="Tian M."/>
            <person name="Pan X."/>
            <person name="Warren A."/>
            <person name="Jiang C."/>
            <person name="Yuan D."/>
            <person name="Miao W."/>
        </authorList>
    </citation>
    <scope>NUCLEOTIDE SEQUENCE [LARGE SCALE GENOMIC DNA]</scope>
    <source>
        <strain evidence="3">36N120E</strain>
    </source>
</reference>
<evidence type="ECO:0000313" key="4">
    <source>
        <dbReference type="Proteomes" id="UP000054937"/>
    </source>
</evidence>
<evidence type="ECO:0000256" key="1">
    <source>
        <dbReference type="SAM" id="MobiDB-lite"/>
    </source>
</evidence>
<organism evidence="3 4">
    <name type="scientific">Pseudocohnilembus persalinus</name>
    <name type="common">Ciliate</name>
    <dbReference type="NCBI Taxonomy" id="266149"/>
    <lineage>
        <taxon>Eukaryota</taxon>
        <taxon>Sar</taxon>
        <taxon>Alveolata</taxon>
        <taxon>Ciliophora</taxon>
        <taxon>Intramacronucleata</taxon>
        <taxon>Oligohymenophorea</taxon>
        <taxon>Scuticociliatia</taxon>
        <taxon>Philasterida</taxon>
        <taxon>Pseudocohnilembidae</taxon>
        <taxon>Pseudocohnilembus</taxon>
    </lineage>
</organism>
<feature type="compositionally biased region" description="Basic and acidic residues" evidence="1">
    <location>
        <begin position="53"/>
        <end position="67"/>
    </location>
</feature>
<dbReference type="PROSITE" id="PS50042">
    <property type="entry name" value="CNMP_BINDING_3"/>
    <property type="match status" value="1"/>
</dbReference>
<comment type="caution">
    <text evidence="3">The sequence shown here is derived from an EMBL/GenBank/DDBJ whole genome shotgun (WGS) entry which is preliminary data.</text>
</comment>
<accession>A0A0V0QR89</accession>
<feature type="domain" description="Cyclic nucleotide-binding" evidence="2">
    <location>
        <begin position="295"/>
        <end position="334"/>
    </location>
</feature>
<feature type="region of interest" description="Disordered" evidence="1">
    <location>
        <begin position="53"/>
        <end position="91"/>
    </location>
</feature>